<dbReference type="EMBL" id="JBICBT010000756">
    <property type="protein sequence ID" value="KAL3102446.1"/>
    <property type="molecule type" value="Genomic_DNA"/>
</dbReference>
<evidence type="ECO:0000256" key="1">
    <source>
        <dbReference type="ARBA" id="ARBA00004496"/>
    </source>
</evidence>
<evidence type="ECO:0000256" key="7">
    <source>
        <dbReference type="ARBA" id="ARBA00034126"/>
    </source>
</evidence>
<dbReference type="Pfam" id="PF12874">
    <property type="entry name" value="zf-met"/>
    <property type="match status" value="1"/>
</dbReference>
<evidence type="ECO:0000256" key="2">
    <source>
        <dbReference type="ARBA" id="ARBA00022490"/>
    </source>
</evidence>
<dbReference type="SMART" id="SM00451">
    <property type="entry name" value="ZnF_U1"/>
    <property type="match status" value="2"/>
</dbReference>
<feature type="compositionally biased region" description="Acidic residues" evidence="8">
    <location>
        <begin position="200"/>
        <end position="221"/>
    </location>
</feature>
<evidence type="ECO:0000256" key="3">
    <source>
        <dbReference type="ARBA" id="ARBA00022517"/>
    </source>
</evidence>
<evidence type="ECO:0000259" key="9">
    <source>
        <dbReference type="SMART" id="SM00355"/>
    </source>
</evidence>
<dbReference type="GO" id="GO:0046872">
    <property type="term" value="F:metal ion binding"/>
    <property type="evidence" value="ECO:0007669"/>
    <property type="project" value="UniProtKB-KW"/>
</dbReference>
<feature type="compositionally biased region" description="Basic and acidic residues" evidence="8">
    <location>
        <begin position="179"/>
        <end position="192"/>
    </location>
</feature>
<feature type="domain" description="U1-type" evidence="10">
    <location>
        <begin position="128"/>
        <end position="163"/>
    </location>
</feature>
<accession>A0ABD2KHT0</accession>
<feature type="domain" description="C2H2-type" evidence="9">
    <location>
        <begin position="24"/>
        <end position="48"/>
    </location>
</feature>
<keyword evidence="2" id="KW-0963">Cytoplasm</keyword>
<dbReference type="PANTHER" id="PTHR13182">
    <property type="entry name" value="ZINC FINGER PROTEIN 622"/>
    <property type="match status" value="1"/>
</dbReference>
<evidence type="ECO:0000256" key="8">
    <source>
        <dbReference type="SAM" id="MobiDB-lite"/>
    </source>
</evidence>
<comment type="subcellular location">
    <subcellularLocation>
        <location evidence="1">Cytoplasm</location>
    </subcellularLocation>
</comment>
<dbReference type="Gene3D" id="3.30.160.60">
    <property type="entry name" value="Classic Zinc Finger"/>
    <property type="match status" value="1"/>
</dbReference>
<dbReference type="Proteomes" id="UP001620626">
    <property type="component" value="Unassembled WGS sequence"/>
</dbReference>
<keyword evidence="5" id="KW-0677">Repeat</keyword>
<protein>
    <recommendedName>
        <fullName evidence="13">C2H2-type domain-containing protein</fullName>
    </recommendedName>
</protein>
<reference evidence="11 12" key="1">
    <citation type="submission" date="2024-10" db="EMBL/GenBank/DDBJ databases">
        <authorList>
            <person name="Kim D."/>
        </authorList>
    </citation>
    <scope>NUCLEOTIDE SEQUENCE [LARGE SCALE GENOMIC DNA]</scope>
    <source>
        <strain evidence="11">BH-2024</strain>
    </source>
</reference>
<feature type="domain" description="C2H2-type" evidence="9">
    <location>
        <begin position="288"/>
        <end position="313"/>
    </location>
</feature>
<dbReference type="PANTHER" id="PTHR13182:SF8">
    <property type="entry name" value="CYTOPLASMIC 60S SUBUNIT BIOGENESIS FACTOR ZNF622"/>
    <property type="match status" value="1"/>
</dbReference>
<dbReference type="SUPFAM" id="SSF57667">
    <property type="entry name" value="beta-beta-alpha zinc fingers"/>
    <property type="match status" value="2"/>
</dbReference>
<comment type="caution">
    <text evidence="11">The sequence shown here is derived from an EMBL/GenBank/DDBJ whole genome shotgun (WGS) entry which is preliminary data.</text>
</comment>
<evidence type="ECO:0000259" key="10">
    <source>
        <dbReference type="SMART" id="SM00451"/>
    </source>
</evidence>
<gene>
    <name evidence="11" type="ORF">niasHT_025628</name>
</gene>
<feature type="domain" description="C2H2-type" evidence="9">
    <location>
        <begin position="131"/>
        <end position="156"/>
    </location>
</feature>
<dbReference type="InterPro" id="IPR003604">
    <property type="entry name" value="Matrin/U1-like-C_Znf_C2H2"/>
</dbReference>
<dbReference type="Pfam" id="PF12756">
    <property type="entry name" value="zf-C2H2_2"/>
    <property type="match status" value="1"/>
</dbReference>
<dbReference type="InterPro" id="IPR036236">
    <property type="entry name" value="Znf_C2H2_sf"/>
</dbReference>
<dbReference type="SMART" id="SM00355">
    <property type="entry name" value="ZnF_C2H2"/>
    <property type="match status" value="4"/>
</dbReference>
<evidence type="ECO:0000256" key="6">
    <source>
        <dbReference type="ARBA" id="ARBA00022833"/>
    </source>
</evidence>
<organism evidence="11 12">
    <name type="scientific">Heterodera trifolii</name>
    <dbReference type="NCBI Taxonomy" id="157864"/>
    <lineage>
        <taxon>Eukaryota</taxon>
        <taxon>Metazoa</taxon>
        <taxon>Ecdysozoa</taxon>
        <taxon>Nematoda</taxon>
        <taxon>Chromadorea</taxon>
        <taxon>Rhabditida</taxon>
        <taxon>Tylenchina</taxon>
        <taxon>Tylenchomorpha</taxon>
        <taxon>Tylenchoidea</taxon>
        <taxon>Heteroderidae</taxon>
        <taxon>Heteroderinae</taxon>
        <taxon>Heterodera</taxon>
    </lineage>
</organism>
<name>A0ABD2KHT0_9BILA</name>
<evidence type="ECO:0000313" key="12">
    <source>
        <dbReference type="Proteomes" id="UP001620626"/>
    </source>
</evidence>
<dbReference type="AlphaFoldDB" id="A0ABD2KHT0"/>
<feature type="domain" description="C2H2-type" evidence="9">
    <location>
        <begin position="237"/>
        <end position="260"/>
    </location>
</feature>
<dbReference type="GO" id="GO:0005737">
    <property type="term" value="C:cytoplasm"/>
    <property type="evidence" value="ECO:0007669"/>
    <property type="project" value="UniProtKB-SubCell"/>
</dbReference>
<dbReference type="InterPro" id="IPR013087">
    <property type="entry name" value="Znf_C2H2_type"/>
</dbReference>
<feature type="compositionally biased region" description="Low complexity" evidence="8">
    <location>
        <begin position="162"/>
        <end position="174"/>
    </location>
</feature>
<dbReference type="GO" id="GO:0042273">
    <property type="term" value="P:ribosomal large subunit biogenesis"/>
    <property type="evidence" value="ECO:0007669"/>
    <property type="project" value="UniProtKB-ARBA"/>
</dbReference>
<sequence>MPSAATMATTETPTAPRLDHTTGWTCLACKLVFSSGQLQRDHYRSEWHLYNMKRQIANLPPVTECDFLEKLQYFLQHQQKNAADGGEHRRLSSLSVSAAVSSLPPLDASAVASSLPLLSSSNLSSSSPSSLVCTVCRNKRFRSRNAFDNHLQSRRHKEEEQLQQLQKTATTTEANECQTEGRENGDMEEKLPKIVAPNIDGEDEAVLPIESDNDDDEEAEQKEDNSGAKKEDGIPPNECLFCELKSDTWEANLAHMSKQHGFLVPDSPFCTDVPGLLTYLGFKVGVGLTCVRCQCARFRSLDALRKHMRDSNHCNFRIDSQHEQGDVLLEFMDFYDYGIEEQHEADEGEEDGESQEKQLDSVLYDEGAFLVLPSGARIGHRSLVRYFRQRLGYGLGDGGSGDWHSKQQQRQLMHNAKQSRILKQLGGPAVGGGCCSVAVLEASVKARARDVSFMKRTVARYQLRRALASNKLFKSRGRNDQQ</sequence>
<feature type="compositionally biased region" description="Basic and acidic residues" evidence="8">
    <location>
        <begin position="222"/>
        <end position="233"/>
    </location>
</feature>
<dbReference type="InterPro" id="IPR040025">
    <property type="entry name" value="Znf622/Rei1/Reh1"/>
</dbReference>
<feature type="domain" description="U1-type" evidence="10">
    <location>
        <begin position="21"/>
        <end position="55"/>
    </location>
</feature>
<evidence type="ECO:0008006" key="13">
    <source>
        <dbReference type="Google" id="ProtNLM"/>
    </source>
</evidence>
<keyword evidence="3" id="KW-0690">Ribosome biogenesis</keyword>
<evidence type="ECO:0000256" key="5">
    <source>
        <dbReference type="ARBA" id="ARBA00022737"/>
    </source>
</evidence>
<feature type="region of interest" description="Disordered" evidence="8">
    <location>
        <begin position="147"/>
        <end position="233"/>
    </location>
</feature>
<keyword evidence="4" id="KW-0479">Metal-binding</keyword>
<keyword evidence="6" id="KW-0862">Zinc</keyword>
<evidence type="ECO:0000256" key="4">
    <source>
        <dbReference type="ARBA" id="ARBA00022723"/>
    </source>
</evidence>
<proteinExistence type="inferred from homology"/>
<comment type="similarity">
    <text evidence="7">Belongs to the REI1 family.</text>
</comment>
<dbReference type="InterPro" id="IPR041661">
    <property type="entry name" value="ZN622/Rei1/Reh1_Znf-C2H2"/>
</dbReference>
<evidence type="ECO:0000313" key="11">
    <source>
        <dbReference type="EMBL" id="KAL3102446.1"/>
    </source>
</evidence>
<keyword evidence="12" id="KW-1185">Reference proteome</keyword>